<dbReference type="InterPro" id="IPR036388">
    <property type="entry name" value="WH-like_DNA-bd_sf"/>
</dbReference>
<keyword evidence="6" id="KW-1185">Reference proteome</keyword>
<dbReference type="SUPFAM" id="SSF46785">
    <property type="entry name" value="Winged helix' DNA-binding domain"/>
    <property type="match status" value="1"/>
</dbReference>
<evidence type="ECO:0000259" key="4">
    <source>
        <dbReference type="PROSITE" id="PS50995"/>
    </source>
</evidence>
<dbReference type="PANTHER" id="PTHR42756">
    <property type="entry name" value="TRANSCRIPTIONAL REGULATOR, MARR"/>
    <property type="match status" value="1"/>
</dbReference>
<feature type="domain" description="HTH marR-type" evidence="4">
    <location>
        <begin position="11"/>
        <end position="143"/>
    </location>
</feature>
<evidence type="ECO:0000256" key="3">
    <source>
        <dbReference type="ARBA" id="ARBA00023163"/>
    </source>
</evidence>
<accession>A0ABU1AZ72</accession>
<proteinExistence type="predicted"/>
<keyword evidence="1" id="KW-0805">Transcription regulation</keyword>
<evidence type="ECO:0000313" key="5">
    <source>
        <dbReference type="EMBL" id="MDQ8209453.1"/>
    </source>
</evidence>
<dbReference type="PANTHER" id="PTHR42756:SF1">
    <property type="entry name" value="TRANSCRIPTIONAL REPRESSOR OF EMRAB OPERON"/>
    <property type="match status" value="1"/>
</dbReference>
<dbReference type="Gene3D" id="1.10.10.10">
    <property type="entry name" value="Winged helix-like DNA-binding domain superfamily/Winged helix DNA-binding domain"/>
    <property type="match status" value="1"/>
</dbReference>
<keyword evidence="2" id="KW-0238">DNA-binding</keyword>
<sequence>MSTKFIDKSKQPPLDLILDELIRDKNQLLSKSLDAHSLGNGQFHILNEVNWKEGISQEEIARIRKIDKSAVARSVKRLIENGYINKERDQQDGRAFRLYPTDKGRQMMPQIKRIVQELDQTLSQGSTPEEIELFKKICRRMNQNIENAAAPQCG</sequence>
<dbReference type="PRINTS" id="PR00598">
    <property type="entry name" value="HTHMARR"/>
</dbReference>
<protein>
    <submittedName>
        <fullName evidence="5">MarR family winged helix-turn-helix transcriptional regulator</fullName>
    </submittedName>
</protein>
<dbReference type="InterPro" id="IPR036390">
    <property type="entry name" value="WH_DNA-bd_sf"/>
</dbReference>
<evidence type="ECO:0000313" key="6">
    <source>
        <dbReference type="Proteomes" id="UP001225316"/>
    </source>
</evidence>
<dbReference type="PROSITE" id="PS50995">
    <property type="entry name" value="HTH_MARR_2"/>
    <property type="match status" value="1"/>
</dbReference>
<dbReference type="InterPro" id="IPR000835">
    <property type="entry name" value="HTH_MarR-typ"/>
</dbReference>
<dbReference type="EMBL" id="JARXHW010000071">
    <property type="protein sequence ID" value="MDQ8209453.1"/>
    <property type="molecule type" value="Genomic_DNA"/>
</dbReference>
<dbReference type="Proteomes" id="UP001225316">
    <property type="component" value="Unassembled WGS sequence"/>
</dbReference>
<dbReference type="Pfam" id="PF12802">
    <property type="entry name" value="MarR_2"/>
    <property type="match status" value="1"/>
</dbReference>
<dbReference type="RefSeq" id="WP_308952370.1">
    <property type="nucleotide sequence ID" value="NZ_JARXHW010000071.1"/>
</dbReference>
<organism evidence="5 6">
    <name type="scientific">Thalassobacterium maritimum</name>
    <dbReference type="NCBI Taxonomy" id="3041265"/>
    <lineage>
        <taxon>Bacteria</taxon>
        <taxon>Pseudomonadati</taxon>
        <taxon>Verrucomicrobiota</taxon>
        <taxon>Opitutia</taxon>
        <taxon>Puniceicoccales</taxon>
        <taxon>Coraliomargaritaceae</taxon>
        <taxon>Thalassobacterium</taxon>
    </lineage>
</organism>
<name>A0ABU1AZ72_9BACT</name>
<comment type="caution">
    <text evidence="5">The sequence shown here is derived from an EMBL/GenBank/DDBJ whole genome shotgun (WGS) entry which is preliminary data.</text>
</comment>
<keyword evidence="3" id="KW-0804">Transcription</keyword>
<dbReference type="SMART" id="SM00347">
    <property type="entry name" value="HTH_MARR"/>
    <property type="match status" value="1"/>
</dbReference>
<gene>
    <name evidence="5" type="ORF">QEH52_18150</name>
</gene>
<dbReference type="PROSITE" id="PS01117">
    <property type="entry name" value="HTH_MARR_1"/>
    <property type="match status" value="1"/>
</dbReference>
<dbReference type="InterPro" id="IPR023187">
    <property type="entry name" value="Tscrpt_reg_MarR-type_CS"/>
</dbReference>
<evidence type="ECO:0000256" key="1">
    <source>
        <dbReference type="ARBA" id="ARBA00023015"/>
    </source>
</evidence>
<reference evidence="5 6" key="1">
    <citation type="submission" date="2023-04" db="EMBL/GenBank/DDBJ databases">
        <title>A novel bacteria isolated from coastal sediment.</title>
        <authorList>
            <person name="Liu X.-J."/>
            <person name="Du Z.-J."/>
        </authorList>
    </citation>
    <scope>NUCLEOTIDE SEQUENCE [LARGE SCALE GENOMIC DNA]</scope>
    <source>
        <strain evidence="5 6">SDUM461003</strain>
    </source>
</reference>
<evidence type="ECO:0000256" key="2">
    <source>
        <dbReference type="ARBA" id="ARBA00023125"/>
    </source>
</evidence>